<evidence type="ECO:0000256" key="2">
    <source>
        <dbReference type="SAM" id="Phobius"/>
    </source>
</evidence>
<proteinExistence type="predicted"/>
<protein>
    <recommendedName>
        <fullName evidence="5">Proline rich protein</fullName>
    </recommendedName>
</protein>
<evidence type="ECO:0008006" key="5">
    <source>
        <dbReference type="Google" id="ProtNLM"/>
    </source>
</evidence>
<feature type="compositionally biased region" description="Gly residues" evidence="1">
    <location>
        <begin position="111"/>
        <end position="129"/>
    </location>
</feature>
<sequence length="148" mass="15114">MLRNMTDTPSSSEPATTPVATSEPVAAAPVTPPVTQQPVVQEPRRPSRLMQTAAWVGITAGIVFIVAVVFGTGFFLGAHSDGGHPRGGGGFHDRPGMMMFHRGGPPPMGQLGPGMFGPGGPDFGPGGPGFRPPAERPEAPSTAAPARP</sequence>
<name>A0AAI8XJM3_MYCME</name>
<gene>
    <name evidence="3" type="ORF">hbim_01564</name>
</gene>
<dbReference type="AlphaFoldDB" id="A0AAI8XJM3"/>
<feature type="region of interest" description="Disordered" evidence="1">
    <location>
        <begin position="1"/>
        <end position="45"/>
    </location>
</feature>
<evidence type="ECO:0000256" key="1">
    <source>
        <dbReference type="SAM" id="MobiDB-lite"/>
    </source>
</evidence>
<dbReference type="Proteomes" id="UP001241092">
    <property type="component" value="Chromosome"/>
</dbReference>
<accession>A0AAI8XJM3</accession>
<feature type="compositionally biased region" description="Polar residues" evidence="1">
    <location>
        <begin position="1"/>
        <end position="12"/>
    </location>
</feature>
<organism evidence="3 4">
    <name type="scientific">Mycolicibacterium mageritense</name>
    <name type="common">Mycobacterium mageritense</name>
    <dbReference type="NCBI Taxonomy" id="53462"/>
    <lineage>
        <taxon>Bacteria</taxon>
        <taxon>Bacillati</taxon>
        <taxon>Actinomycetota</taxon>
        <taxon>Actinomycetes</taxon>
        <taxon>Mycobacteriales</taxon>
        <taxon>Mycobacteriaceae</taxon>
        <taxon>Mycolicibacterium</taxon>
    </lineage>
</organism>
<feature type="transmembrane region" description="Helical" evidence="2">
    <location>
        <begin position="53"/>
        <end position="76"/>
    </location>
</feature>
<keyword evidence="2" id="KW-0812">Transmembrane</keyword>
<feature type="region of interest" description="Disordered" evidence="1">
    <location>
        <begin position="105"/>
        <end position="148"/>
    </location>
</feature>
<reference evidence="3" key="1">
    <citation type="submission" date="2023-03" db="EMBL/GenBank/DDBJ databases">
        <title>Draft genome sequence of a Mycolicibacterium mageritense strain H4_3_1 isolated from a hybrid biological-inorganic system reactor.</title>
        <authorList>
            <person name="Feng X."/>
            <person name="Kazama D."/>
            <person name="Sato K."/>
            <person name="Kobayashi H."/>
        </authorList>
    </citation>
    <scope>NUCLEOTIDE SEQUENCE</scope>
    <source>
        <strain evidence="3">H4_3_1</strain>
    </source>
</reference>
<evidence type="ECO:0000313" key="4">
    <source>
        <dbReference type="Proteomes" id="UP001241092"/>
    </source>
</evidence>
<keyword evidence="2" id="KW-1133">Transmembrane helix</keyword>
<feature type="compositionally biased region" description="Low complexity" evidence="1">
    <location>
        <begin position="13"/>
        <end position="41"/>
    </location>
</feature>
<dbReference type="EMBL" id="AP027452">
    <property type="protein sequence ID" value="BDY27639.1"/>
    <property type="molecule type" value="Genomic_DNA"/>
</dbReference>
<evidence type="ECO:0000313" key="3">
    <source>
        <dbReference type="EMBL" id="BDY27639.1"/>
    </source>
</evidence>
<feature type="compositionally biased region" description="Low complexity" evidence="1">
    <location>
        <begin position="139"/>
        <end position="148"/>
    </location>
</feature>
<keyword evidence="2" id="KW-0472">Membrane</keyword>